<gene>
    <name evidence="5" type="ORF">Pyn_13688</name>
</gene>
<dbReference type="GO" id="GO:0051879">
    <property type="term" value="F:Hsp90 protein binding"/>
    <property type="evidence" value="ECO:0007669"/>
    <property type="project" value="TreeGrafter"/>
</dbReference>
<dbReference type="PANTHER" id="PTHR47895">
    <property type="entry name" value="CYSTEINE AND HISTIDINE-RICH DOMAIN-CONTAINING PROTEIN RAR1"/>
    <property type="match status" value="1"/>
</dbReference>
<dbReference type="PANTHER" id="PTHR47895:SF2">
    <property type="entry name" value="CYSTEINE AND HISTIDINE-RICH DOMAIN-CONTAINING PROTEIN RAR1"/>
    <property type="match status" value="1"/>
</dbReference>
<protein>
    <recommendedName>
        <fullName evidence="4">CHORD domain-containing protein</fullName>
    </recommendedName>
</protein>
<keyword evidence="1" id="KW-0479">Metal-binding</keyword>
<keyword evidence="6" id="KW-1185">Reference proteome</keyword>
<dbReference type="InterPro" id="IPR007051">
    <property type="entry name" value="CHORD_dom"/>
</dbReference>
<dbReference type="Pfam" id="PF04968">
    <property type="entry name" value="CHORD"/>
    <property type="match status" value="2"/>
</dbReference>
<dbReference type="Proteomes" id="UP000250321">
    <property type="component" value="Unassembled WGS sequence"/>
</dbReference>
<dbReference type="InterPro" id="IPR043316">
    <property type="entry name" value="RAR1"/>
</dbReference>
<dbReference type="Gene3D" id="4.10.1130.20">
    <property type="match status" value="2"/>
</dbReference>
<comment type="caution">
    <text evidence="5">The sequence shown here is derived from an EMBL/GenBank/DDBJ whole genome shotgun (WGS) entry which is preliminary data.</text>
</comment>
<evidence type="ECO:0000256" key="2">
    <source>
        <dbReference type="ARBA" id="ARBA00022737"/>
    </source>
</evidence>
<dbReference type="FunFam" id="4.10.1130.20:FF:000003">
    <property type="entry name" value="Cysteine and histidine-rich domain-containing protein RAR1"/>
    <property type="match status" value="1"/>
</dbReference>
<dbReference type="GO" id="GO:0042742">
    <property type="term" value="P:defense response to bacterium"/>
    <property type="evidence" value="ECO:0007669"/>
    <property type="project" value="TreeGrafter"/>
</dbReference>
<sequence length="240" mass="27287">MEDQQTALFQCQRIGCNAEFSEDDNPEGSCQYHDSPIFHDGIKEWSCCKKRSHDFSLFLEIKGCKTGKHTTEKPVLQRRSLRLLFLLLPLPLQLMHRQKNPALGVGRVSSVRVMLFVLHFRLKQVNFFFVRFTSQRINSKPVNVATTPLAESITNVEGTSAPSKKIVGINEPQICKNKGCGKTFKEKDNHEAACSYHPGPAIFHDRVRGWKCCDVHVKEFDEFMSIPPCTKGWHNADPVS</sequence>
<dbReference type="GO" id="GO:0050832">
    <property type="term" value="P:defense response to fungus"/>
    <property type="evidence" value="ECO:0007669"/>
    <property type="project" value="TreeGrafter"/>
</dbReference>
<name>A0A314YNE3_PRUYE</name>
<feature type="domain" description="CHORD" evidence="4">
    <location>
        <begin position="175"/>
        <end position="234"/>
    </location>
</feature>
<reference evidence="5 6" key="1">
    <citation type="submission" date="2018-02" db="EMBL/GenBank/DDBJ databases">
        <title>Draft genome of wild Prunus yedoensis var. nudiflora.</title>
        <authorList>
            <person name="Baek S."/>
            <person name="Kim J.-H."/>
            <person name="Choi K."/>
            <person name="Kim G.-B."/>
            <person name="Cho A."/>
            <person name="Jang H."/>
            <person name="Shin C.-H."/>
            <person name="Yu H.-J."/>
            <person name="Mun J.-H."/>
        </authorList>
    </citation>
    <scope>NUCLEOTIDE SEQUENCE [LARGE SCALE GENOMIC DNA]</scope>
    <source>
        <strain evidence="6">cv. Jeju island</strain>
        <tissue evidence="5">Leaf</tissue>
    </source>
</reference>
<dbReference type="GO" id="GO:0005737">
    <property type="term" value="C:cytoplasm"/>
    <property type="evidence" value="ECO:0007669"/>
    <property type="project" value="TreeGrafter"/>
</dbReference>
<organism evidence="5 6">
    <name type="scientific">Prunus yedoensis var. nudiflora</name>
    <dbReference type="NCBI Taxonomy" id="2094558"/>
    <lineage>
        <taxon>Eukaryota</taxon>
        <taxon>Viridiplantae</taxon>
        <taxon>Streptophyta</taxon>
        <taxon>Embryophyta</taxon>
        <taxon>Tracheophyta</taxon>
        <taxon>Spermatophyta</taxon>
        <taxon>Magnoliopsida</taxon>
        <taxon>eudicotyledons</taxon>
        <taxon>Gunneridae</taxon>
        <taxon>Pentapetalae</taxon>
        <taxon>rosids</taxon>
        <taxon>fabids</taxon>
        <taxon>Rosales</taxon>
        <taxon>Rosaceae</taxon>
        <taxon>Amygdaloideae</taxon>
        <taxon>Amygdaleae</taxon>
        <taxon>Prunus</taxon>
    </lineage>
</organism>
<evidence type="ECO:0000313" key="6">
    <source>
        <dbReference type="Proteomes" id="UP000250321"/>
    </source>
</evidence>
<dbReference type="GO" id="GO:0046872">
    <property type="term" value="F:metal ion binding"/>
    <property type="evidence" value="ECO:0007669"/>
    <property type="project" value="UniProtKB-KW"/>
</dbReference>
<dbReference type="OrthoDB" id="10261079at2759"/>
<accession>A0A314YNE3</accession>
<evidence type="ECO:0000259" key="4">
    <source>
        <dbReference type="PROSITE" id="PS51401"/>
    </source>
</evidence>
<evidence type="ECO:0000256" key="1">
    <source>
        <dbReference type="ARBA" id="ARBA00022723"/>
    </source>
</evidence>
<feature type="domain" description="CHORD" evidence="4">
    <location>
        <begin position="11"/>
        <end position="69"/>
    </location>
</feature>
<keyword evidence="2" id="KW-0677">Repeat</keyword>
<dbReference type="EMBL" id="PJQY01000880">
    <property type="protein sequence ID" value="PQQ07169.1"/>
    <property type="molecule type" value="Genomic_DNA"/>
</dbReference>
<dbReference type="STRING" id="2094558.A0A314YNE3"/>
<dbReference type="GO" id="GO:0005634">
    <property type="term" value="C:nucleus"/>
    <property type="evidence" value="ECO:0007669"/>
    <property type="project" value="TreeGrafter"/>
</dbReference>
<proteinExistence type="predicted"/>
<dbReference type="AlphaFoldDB" id="A0A314YNE3"/>
<evidence type="ECO:0000313" key="5">
    <source>
        <dbReference type="EMBL" id="PQQ07169.1"/>
    </source>
</evidence>
<evidence type="ECO:0000256" key="3">
    <source>
        <dbReference type="ARBA" id="ARBA00022833"/>
    </source>
</evidence>
<keyword evidence="3" id="KW-0862">Zinc</keyword>
<dbReference type="PROSITE" id="PS51401">
    <property type="entry name" value="CHORD"/>
    <property type="match status" value="2"/>
</dbReference>